<dbReference type="Gene3D" id="1.10.287.4300">
    <property type="entry name" value="Stage III sporulation protein AH-like"/>
    <property type="match status" value="1"/>
</dbReference>
<proteinExistence type="predicted"/>
<sequence length="200" mass="22399">MLLKKQTVWLLTMLSLVVVLSVYYITTPDEKNNPNVASEQAKENAKQKENVETSTDDKETSDGQNVTVQESEDGSVISQISSDDDLFTALRMEIDEQRSQLKESLETMVGNNELSSDAKMKAYDDLQKLKEIEGKENVIEMLIKGKNYEDALVRVDGDKVKITVKSKDKSAAAANEIIRLVNSELEDLQDVMVSFDITSK</sequence>
<keyword evidence="2" id="KW-0812">Transmembrane</keyword>
<evidence type="ECO:0000313" key="4">
    <source>
        <dbReference type="Proteomes" id="UP001431131"/>
    </source>
</evidence>
<organism evidence="3 4">
    <name type="scientific">Fredinandcohnia quinoae</name>
    <dbReference type="NCBI Taxonomy" id="2918902"/>
    <lineage>
        <taxon>Bacteria</taxon>
        <taxon>Bacillati</taxon>
        <taxon>Bacillota</taxon>
        <taxon>Bacilli</taxon>
        <taxon>Bacillales</taxon>
        <taxon>Bacillaceae</taxon>
        <taxon>Fredinandcohnia</taxon>
    </lineage>
</organism>
<feature type="transmembrane region" description="Helical" evidence="2">
    <location>
        <begin position="7"/>
        <end position="25"/>
    </location>
</feature>
<dbReference type="RefSeq" id="WP_240256540.1">
    <property type="nucleotide sequence ID" value="NZ_JAKTTI010000025.1"/>
</dbReference>
<keyword evidence="2" id="KW-1133">Transmembrane helix</keyword>
<keyword evidence="2" id="KW-0472">Membrane</keyword>
<dbReference type="Proteomes" id="UP001431131">
    <property type="component" value="Unassembled WGS sequence"/>
</dbReference>
<evidence type="ECO:0000256" key="1">
    <source>
        <dbReference type="SAM" id="MobiDB-lite"/>
    </source>
</evidence>
<keyword evidence="4" id="KW-1185">Reference proteome</keyword>
<feature type="region of interest" description="Disordered" evidence="1">
    <location>
        <begin position="29"/>
        <end position="75"/>
    </location>
</feature>
<accession>A0AAW5E2M9</accession>
<dbReference type="Pfam" id="PF12685">
    <property type="entry name" value="SpoIIIAH"/>
    <property type="match status" value="1"/>
</dbReference>
<feature type="compositionally biased region" description="Basic and acidic residues" evidence="1">
    <location>
        <begin position="40"/>
        <end position="61"/>
    </location>
</feature>
<dbReference type="EMBL" id="JAKTTI010000025">
    <property type="protein sequence ID" value="MCH1626623.1"/>
    <property type="molecule type" value="Genomic_DNA"/>
</dbReference>
<evidence type="ECO:0000256" key="2">
    <source>
        <dbReference type="SAM" id="Phobius"/>
    </source>
</evidence>
<dbReference type="AlphaFoldDB" id="A0AAW5E2M9"/>
<dbReference type="InterPro" id="IPR024232">
    <property type="entry name" value="SpoIIIAH"/>
</dbReference>
<evidence type="ECO:0000313" key="3">
    <source>
        <dbReference type="EMBL" id="MCH1626623.1"/>
    </source>
</evidence>
<comment type="caution">
    <text evidence="3">The sequence shown here is derived from an EMBL/GenBank/DDBJ whole genome shotgun (WGS) entry which is preliminary data.</text>
</comment>
<dbReference type="InterPro" id="IPR038503">
    <property type="entry name" value="SpoIIIAH_sf"/>
</dbReference>
<protein>
    <submittedName>
        <fullName evidence="3">SpoIIIAH-like family protein</fullName>
    </submittedName>
</protein>
<gene>
    <name evidence="3" type="ORF">MJG50_14895</name>
</gene>
<name>A0AAW5E2M9_9BACI</name>
<reference evidence="3" key="1">
    <citation type="submission" date="2022-02" db="EMBL/GenBank/DDBJ databases">
        <title>Fredinandcohnia quinoae sp. nov. isolated from Chenopodium quinoa seeds.</title>
        <authorList>
            <person name="Saati-Santamaria Z."/>
            <person name="Flores-Felix J.D."/>
            <person name="Igual J.M."/>
            <person name="Velazquez E."/>
            <person name="Garcia-Fraile P."/>
            <person name="Martinez-Molina E."/>
        </authorList>
    </citation>
    <scope>NUCLEOTIDE SEQUENCE</scope>
    <source>
        <strain evidence="3">SECRCQ15</strain>
    </source>
</reference>